<organism evidence="2 3">
    <name type="scientific">Methanohalobium evestigatum (strain ATCC BAA-1072 / DSM 3721 / NBRC 107634 / OCM 161 / Z-7303)</name>
    <dbReference type="NCBI Taxonomy" id="644295"/>
    <lineage>
        <taxon>Archaea</taxon>
        <taxon>Methanobacteriati</taxon>
        <taxon>Methanobacteriota</taxon>
        <taxon>Stenosarchaea group</taxon>
        <taxon>Methanomicrobia</taxon>
        <taxon>Methanosarcinales</taxon>
        <taxon>Methanosarcinaceae</taxon>
        <taxon>Methanohalobium</taxon>
    </lineage>
</organism>
<dbReference type="InterPro" id="IPR014729">
    <property type="entry name" value="Rossmann-like_a/b/a_fold"/>
</dbReference>
<dbReference type="Pfam" id="PF00582">
    <property type="entry name" value="Usp"/>
    <property type="match status" value="1"/>
</dbReference>
<feature type="domain" description="UspA" evidence="1">
    <location>
        <begin position="5"/>
        <end position="128"/>
    </location>
</feature>
<keyword evidence="3" id="KW-1185">Reference proteome</keyword>
<dbReference type="KEGG" id="mev:Metev_1149"/>
<accession>D7E983</accession>
<dbReference type="GeneID" id="9346782"/>
<dbReference type="CDD" id="cd00293">
    <property type="entry name" value="USP-like"/>
    <property type="match status" value="1"/>
</dbReference>
<dbReference type="STRING" id="644295.Metev_1149"/>
<sequence length="145" mass="16306">MNESNTIMVAFSATSIHKEPAKRALDMAQEKNAKLIVLSVRDKNITEKVAKVTQNHGFLGKEIVKDLMKDIKKDRDELISERLGRIGEEAEKRGIDYKTLQLKGDFVENVVEVAGKHGVDTVLVEDMGRKTDRLKTKLECEVVVV</sequence>
<protein>
    <recommendedName>
        <fullName evidence="1">UspA domain-containing protein</fullName>
    </recommendedName>
</protein>
<reference evidence="2 3" key="1">
    <citation type="submission" date="2010-06" db="EMBL/GenBank/DDBJ databases">
        <title>Complete sequence chromosome of Methanohalobium evestigatum Z-7303.</title>
        <authorList>
            <consortium name="US DOE Joint Genome Institute"/>
            <person name="Lucas S."/>
            <person name="Copeland A."/>
            <person name="Lapidus A."/>
            <person name="Cheng J.-F."/>
            <person name="Bruce D."/>
            <person name="Goodwin L."/>
            <person name="Pitluck S."/>
            <person name="Saunders E."/>
            <person name="Detter J.C."/>
            <person name="Han C."/>
            <person name="Tapia R."/>
            <person name="Land M."/>
            <person name="Hauser L."/>
            <person name="Kyrpides N."/>
            <person name="Mikhailova N."/>
            <person name="Sieprawska-Lupa M."/>
            <person name="Whitman W.B."/>
            <person name="Anderson I."/>
            <person name="Woyke T."/>
        </authorList>
    </citation>
    <scope>NUCLEOTIDE SEQUENCE [LARGE SCALE GENOMIC DNA]</scope>
    <source>
        <strain evidence="3">ATCC BAA-1072 / DSM 3721 / NBRC 107634 / OCM 161 / Z-7303</strain>
    </source>
</reference>
<dbReference type="Gene3D" id="3.40.50.620">
    <property type="entry name" value="HUPs"/>
    <property type="match status" value="1"/>
</dbReference>
<gene>
    <name evidence="2" type="ordered locus">Metev_1149</name>
</gene>
<proteinExistence type="predicted"/>
<dbReference type="OrthoDB" id="141935at2157"/>
<name>D7E983_METEZ</name>
<dbReference type="InterPro" id="IPR006016">
    <property type="entry name" value="UspA"/>
</dbReference>
<dbReference type="RefSeq" id="WP_013194598.1">
    <property type="nucleotide sequence ID" value="NC_014253.1"/>
</dbReference>
<evidence type="ECO:0000259" key="1">
    <source>
        <dbReference type="Pfam" id="PF00582"/>
    </source>
</evidence>
<evidence type="ECO:0000313" key="3">
    <source>
        <dbReference type="Proteomes" id="UP000000391"/>
    </source>
</evidence>
<dbReference type="SUPFAM" id="SSF52402">
    <property type="entry name" value="Adenine nucleotide alpha hydrolases-like"/>
    <property type="match status" value="1"/>
</dbReference>
<dbReference type="EMBL" id="CP002069">
    <property type="protein sequence ID" value="ADI74031.1"/>
    <property type="molecule type" value="Genomic_DNA"/>
</dbReference>
<dbReference type="HOGENOM" id="CLU_1782500_0_0_2"/>
<evidence type="ECO:0000313" key="2">
    <source>
        <dbReference type="EMBL" id="ADI74031.1"/>
    </source>
</evidence>
<dbReference type="Proteomes" id="UP000000391">
    <property type="component" value="Chromosome"/>
</dbReference>
<dbReference type="AlphaFoldDB" id="D7E983"/>